<sequence length="76" mass="8400">MNPRPFALRGEHITLEALIKAADLNEQRDLSRAVIAAGEVRVNGEVETRRGRKLRAGDVVQLARDQVRVVDADPAQ</sequence>
<dbReference type="Gene3D" id="3.10.290.10">
    <property type="entry name" value="RNA-binding S4 domain"/>
    <property type="match status" value="1"/>
</dbReference>
<dbReference type="Pfam" id="PF13275">
    <property type="entry name" value="S4_2"/>
    <property type="match status" value="1"/>
</dbReference>
<evidence type="ECO:0000313" key="2">
    <source>
        <dbReference type="EMBL" id="MBB5205135.1"/>
    </source>
</evidence>
<name>A0A840S444_9BURK</name>
<protein>
    <submittedName>
        <fullName evidence="2">Ribosome-associated protein</fullName>
    </submittedName>
</protein>
<dbReference type="AlphaFoldDB" id="A0A840S444"/>
<organism evidence="2 3">
    <name type="scientific">Inhella inkyongensis</name>
    <dbReference type="NCBI Taxonomy" id="392593"/>
    <lineage>
        <taxon>Bacteria</taxon>
        <taxon>Pseudomonadati</taxon>
        <taxon>Pseudomonadota</taxon>
        <taxon>Betaproteobacteria</taxon>
        <taxon>Burkholderiales</taxon>
        <taxon>Sphaerotilaceae</taxon>
        <taxon>Inhella</taxon>
    </lineage>
</organism>
<dbReference type="SUPFAM" id="SSF55174">
    <property type="entry name" value="Alpha-L RNA-binding motif"/>
    <property type="match status" value="1"/>
</dbReference>
<comment type="caution">
    <text evidence="2">The sequence shown here is derived from an EMBL/GenBank/DDBJ whole genome shotgun (WGS) entry which is preliminary data.</text>
</comment>
<dbReference type="RefSeq" id="WP_138854854.1">
    <property type="nucleotide sequence ID" value="NZ_CP040709.1"/>
</dbReference>
<proteinExistence type="predicted"/>
<dbReference type="PROSITE" id="PS50889">
    <property type="entry name" value="S4"/>
    <property type="match status" value="1"/>
</dbReference>
<evidence type="ECO:0000313" key="3">
    <source>
        <dbReference type="Proteomes" id="UP000554837"/>
    </source>
</evidence>
<dbReference type="Proteomes" id="UP000554837">
    <property type="component" value="Unassembled WGS sequence"/>
</dbReference>
<dbReference type="GO" id="GO:0003723">
    <property type="term" value="F:RNA binding"/>
    <property type="evidence" value="ECO:0007669"/>
    <property type="project" value="UniProtKB-KW"/>
</dbReference>
<dbReference type="InterPro" id="IPR036986">
    <property type="entry name" value="S4_RNA-bd_sf"/>
</dbReference>
<evidence type="ECO:0000256" key="1">
    <source>
        <dbReference type="PROSITE-ProRule" id="PRU00182"/>
    </source>
</evidence>
<gene>
    <name evidence="2" type="ORF">HNQ51_002454</name>
</gene>
<dbReference type="CDD" id="cd00165">
    <property type="entry name" value="S4"/>
    <property type="match status" value="1"/>
</dbReference>
<dbReference type="EMBL" id="JACHHO010000003">
    <property type="protein sequence ID" value="MBB5205135.1"/>
    <property type="molecule type" value="Genomic_DNA"/>
</dbReference>
<dbReference type="OrthoDB" id="9802835at2"/>
<reference evidence="2 3" key="1">
    <citation type="submission" date="2020-08" db="EMBL/GenBank/DDBJ databases">
        <title>Genomic Encyclopedia of Type Strains, Phase IV (KMG-IV): sequencing the most valuable type-strain genomes for metagenomic binning, comparative biology and taxonomic classification.</title>
        <authorList>
            <person name="Goeker M."/>
        </authorList>
    </citation>
    <scope>NUCLEOTIDE SEQUENCE [LARGE SCALE GENOMIC DNA]</scope>
    <source>
        <strain evidence="2 3">DSM 23958</strain>
    </source>
</reference>
<keyword evidence="3" id="KW-1185">Reference proteome</keyword>
<keyword evidence="1" id="KW-0694">RNA-binding</keyword>
<accession>A0A840S444</accession>